<accession>A0A0J9XCS2</accession>
<keyword evidence="2" id="KW-0472">Membrane</keyword>
<dbReference type="CDD" id="cd00303">
    <property type="entry name" value="retropepsin_like"/>
    <property type="match status" value="1"/>
</dbReference>
<dbReference type="Proteomes" id="UP000242525">
    <property type="component" value="Unassembled WGS sequence"/>
</dbReference>
<dbReference type="Pfam" id="PF13650">
    <property type="entry name" value="Asp_protease_2"/>
    <property type="match status" value="1"/>
</dbReference>
<keyword evidence="4" id="KW-1185">Reference proteome</keyword>
<evidence type="ECO:0000313" key="4">
    <source>
        <dbReference type="Proteomes" id="UP000242525"/>
    </source>
</evidence>
<reference evidence="3" key="1">
    <citation type="submission" date="2014-03" db="EMBL/GenBank/DDBJ databases">
        <authorList>
            <person name="Casaregola S."/>
        </authorList>
    </citation>
    <scope>NUCLEOTIDE SEQUENCE [LARGE SCALE GENOMIC DNA]</scope>
    <source>
        <strain evidence="3">CLIB 918</strain>
    </source>
</reference>
<organism evidence="3 4">
    <name type="scientific">Geotrichum candidum</name>
    <name type="common">Oospora lactis</name>
    <name type="synonym">Dipodascus geotrichum</name>
    <dbReference type="NCBI Taxonomy" id="1173061"/>
    <lineage>
        <taxon>Eukaryota</taxon>
        <taxon>Fungi</taxon>
        <taxon>Dikarya</taxon>
        <taxon>Ascomycota</taxon>
        <taxon>Saccharomycotina</taxon>
        <taxon>Dipodascomycetes</taxon>
        <taxon>Dipodascales</taxon>
        <taxon>Dipodascaceae</taxon>
        <taxon>Geotrichum</taxon>
    </lineage>
</organism>
<evidence type="ECO:0000313" key="3">
    <source>
        <dbReference type="EMBL" id="CDO55143.1"/>
    </source>
</evidence>
<dbReference type="InterPro" id="IPR021109">
    <property type="entry name" value="Peptidase_aspartic_dom_sf"/>
</dbReference>
<name>A0A0J9XCS2_GEOCN</name>
<proteinExistence type="predicted"/>
<dbReference type="EMBL" id="CCBN010000010">
    <property type="protein sequence ID" value="CDO55143.1"/>
    <property type="molecule type" value="Genomic_DNA"/>
</dbReference>
<evidence type="ECO:0008006" key="5">
    <source>
        <dbReference type="Google" id="ProtNLM"/>
    </source>
</evidence>
<sequence length="465" mass="52364">MKSRFPEDFVDKSSPFDSMVTPEKVADAINQIVFSGNDVGFVTWVGIYACINSPVPSGAELLKRINYWFTADPELQSCIGAKCKFAILLLPARARNLMREWSELREHKYQALWDRMNREISSLVADQEMASIRRGDQLEALEDDGGSYPNKSRRGIKKLHSRVTENNTSRPTESFKPFFRSSEDEILKSFQASGSRSSSNNQKHYVCDYCQKPGHSRKFCVKEKEYLKEEVKKLKKRPLATLLCAPTMRVPPVITDGTVTLTLSSHTSSTPLMFFNREQMFVVKFNVGTMSRPLMALIDSGANSQFISRRVIQKFGLENETERHPKTLNVSSALNQNHTLNETIVLLLKVNGWMEPVRFLVLDDCPTDAILGLPFIEKYCNQIQWDSKTFAGVKSCLKGSSASDTLLCSALCGSQTTAVGQQPGLLENNIRTRKNLLNHLTIVMCLLVAVLVKYLFSYVLTGQSN</sequence>
<dbReference type="AlphaFoldDB" id="A0A0J9XCS2"/>
<keyword evidence="2" id="KW-1133">Transmembrane helix</keyword>
<feature type="transmembrane region" description="Helical" evidence="2">
    <location>
        <begin position="436"/>
        <end position="456"/>
    </location>
</feature>
<dbReference type="OrthoDB" id="2802569at2759"/>
<gene>
    <name evidence="3" type="ORF">BN980_GECA10s00604g</name>
</gene>
<dbReference type="Gene3D" id="2.40.70.10">
    <property type="entry name" value="Acid Proteases"/>
    <property type="match status" value="1"/>
</dbReference>
<dbReference type="SUPFAM" id="SSF50630">
    <property type="entry name" value="Acid proteases"/>
    <property type="match status" value="1"/>
</dbReference>
<keyword evidence="2" id="KW-0812">Transmembrane</keyword>
<feature type="compositionally biased region" description="Basic residues" evidence="1">
    <location>
        <begin position="151"/>
        <end position="161"/>
    </location>
</feature>
<evidence type="ECO:0000256" key="1">
    <source>
        <dbReference type="SAM" id="MobiDB-lite"/>
    </source>
</evidence>
<protein>
    <recommendedName>
        <fullName evidence="5">Peptidase A2 domain-containing protein</fullName>
    </recommendedName>
</protein>
<feature type="region of interest" description="Disordered" evidence="1">
    <location>
        <begin position="140"/>
        <end position="175"/>
    </location>
</feature>
<comment type="caution">
    <text evidence="3">The sequence shown here is derived from an EMBL/GenBank/DDBJ whole genome shotgun (WGS) entry which is preliminary data.</text>
</comment>
<evidence type="ECO:0000256" key="2">
    <source>
        <dbReference type="SAM" id="Phobius"/>
    </source>
</evidence>